<accession>J9DIW7</accession>
<feature type="region of interest" description="Disordered" evidence="7">
    <location>
        <begin position="93"/>
        <end position="151"/>
    </location>
</feature>
<dbReference type="HAMAP" id="MF_00360">
    <property type="entry name" value="Ribosomal_bS6"/>
    <property type="match status" value="1"/>
</dbReference>
<reference evidence="8 9" key="1">
    <citation type="journal article" date="2012" name="J. Bacteriol.">
        <title>Genome Sequence of Strain IMCC14465, Isolated from the East Sea, Belonging to the PS1 Clade of Alphaproteobacteria.</title>
        <authorList>
            <person name="Yang S.J."/>
            <person name="Kang I."/>
            <person name="Cho J.C."/>
        </authorList>
    </citation>
    <scope>NUCLEOTIDE SEQUENCE [LARGE SCALE GENOMIC DNA]</scope>
    <source>
        <strain evidence="8 9">IMCC14465</strain>
    </source>
</reference>
<dbReference type="InterPro" id="IPR020814">
    <property type="entry name" value="Ribosomal_S6_plastid/chlpt"/>
</dbReference>
<dbReference type="GO" id="GO:0070181">
    <property type="term" value="F:small ribosomal subunit rRNA binding"/>
    <property type="evidence" value="ECO:0007669"/>
    <property type="project" value="TreeGrafter"/>
</dbReference>
<evidence type="ECO:0000256" key="4">
    <source>
        <dbReference type="ARBA" id="ARBA00035104"/>
    </source>
</evidence>
<organism evidence="8 9">
    <name type="scientific">alpha proteobacterium IMCC14465</name>
    <dbReference type="NCBI Taxonomy" id="1220535"/>
    <lineage>
        <taxon>Bacteria</taxon>
        <taxon>Pseudomonadati</taxon>
        <taxon>Pseudomonadota</taxon>
        <taxon>Alphaproteobacteria</taxon>
        <taxon>PS1 clade</taxon>
    </lineage>
</organism>
<gene>
    <name evidence="6" type="primary">rpsF</name>
    <name evidence="8" type="ORF">IMCC14465_02600</name>
</gene>
<dbReference type="InterPro" id="IPR000529">
    <property type="entry name" value="Ribosomal_bS6"/>
</dbReference>
<dbReference type="Proteomes" id="UP000004836">
    <property type="component" value="Unassembled WGS sequence"/>
</dbReference>
<evidence type="ECO:0000256" key="2">
    <source>
        <dbReference type="ARBA" id="ARBA00022980"/>
    </source>
</evidence>
<dbReference type="CDD" id="cd00473">
    <property type="entry name" value="bS6"/>
    <property type="match status" value="1"/>
</dbReference>
<dbReference type="OrthoDB" id="9812702at2"/>
<evidence type="ECO:0000256" key="3">
    <source>
        <dbReference type="ARBA" id="ARBA00023274"/>
    </source>
</evidence>
<dbReference type="SUPFAM" id="SSF54995">
    <property type="entry name" value="Ribosomal protein S6"/>
    <property type="match status" value="1"/>
</dbReference>
<dbReference type="eggNOG" id="COG0360">
    <property type="taxonomic scope" value="Bacteria"/>
</dbReference>
<dbReference type="STRING" id="1220535.IMCC14465_02600"/>
<keyword evidence="3 6" id="KW-0687">Ribonucleoprotein</keyword>
<feature type="compositionally biased region" description="Low complexity" evidence="7">
    <location>
        <begin position="139"/>
        <end position="151"/>
    </location>
</feature>
<dbReference type="PANTHER" id="PTHR21011">
    <property type="entry name" value="MITOCHONDRIAL 28S RIBOSOMAL PROTEIN S6"/>
    <property type="match status" value="1"/>
</dbReference>
<dbReference type="Gene3D" id="3.30.70.60">
    <property type="match status" value="1"/>
</dbReference>
<dbReference type="NCBIfam" id="TIGR00166">
    <property type="entry name" value="S6"/>
    <property type="match status" value="1"/>
</dbReference>
<evidence type="ECO:0000313" key="8">
    <source>
        <dbReference type="EMBL" id="EJW21866.1"/>
    </source>
</evidence>
<proteinExistence type="inferred from homology"/>
<keyword evidence="2 6" id="KW-0689">Ribosomal protein</keyword>
<dbReference type="EMBL" id="ALYF01000002">
    <property type="protein sequence ID" value="EJW21866.1"/>
    <property type="molecule type" value="Genomic_DNA"/>
</dbReference>
<comment type="similarity">
    <text evidence="1 6">Belongs to the bacterial ribosomal protein bS6 family.</text>
</comment>
<keyword evidence="6" id="KW-0699">rRNA-binding</keyword>
<dbReference type="InterPro" id="IPR014717">
    <property type="entry name" value="Transl_elong_EF1B/ribsomal_bS6"/>
</dbReference>
<feature type="compositionally biased region" description="Basic and acidic residues" evidence="7">
    <location>
        <begin position="107"/>
        <end position="118"/>
    </location>
</feature>
<sequence>MSLYEHVFICRQDISQQQVETLTESLNAILTEQGGSIEKTEYWGLKSLAYRVKKNRKGHYSLLNITADHTAISEMERQMSLNDDILRFMTIRVDEHDTEPSAPLSSKNKDERKRRGDYNDNDGASSARSSERSSERPPARSSESSDSGESS</sequence>
<dbReference type="AlphaFoldDB" id="J9DIW7"/>
<dbReference type="Pfam" id="PF01250">
    <property type="entry name" value="Ribosomal_S6"/>
    <property type="match status" value="1"/>
</dbReference>
<keyword evidence="6" id="KW-0694">RNA-binding</keyword>
<name>J9DIW7_9PROT</name>
<evidence type="ECO:0000256" key="1">
    <source>
        <dbReference type="ARBA" id="ARBA00009512"/>
    </source>
</evidence>
<dbReference type="PATRIC" id="fig|1220535.3.peg.258"/>
<protein>
    <recommendedName>
        <fullName evidence="5 6">Small ribosomal subunit protein bS6</fullName>
    </recommendedName>
</protein>
<evidence type="ECO:0000256" key="5">
    <source>
        <dbReference type="ARBA" id="ARBA00035294"/>
    </source>
</evidence>
<keyword evidence="9" id="KW-1185">Reference proteome</keyword>
<dbReference type="PANTHER" id="PTHR21011:SF1">
    <property type="entry name" value="SMALL RIBOSOMAL SUBUNIT PROTEIN BS6M"/>
    <property type="match status" value="1"/>
</dbReference>
<dbReference type="GO" id="GO:0022627">
    <property type="term" value="C:cytosolic small ribosomal subunit"/>
    <property type="evidence" value="ECO:0007669"/>
    <property type="project" value="TreeGrafter"/>
</dbReference>
<evidence type="ECO:0000256" key="6">
    <source>
        <dbReference type="HAMAP-Rule" id="MF_00360"/>
    </source>
</evidence>
<comment type="caution">
    <text evidence="8">The sequence shown here is derived from an EMBL/GenBank/DDBJ whole genome shotgun (WGS) entry which is preliminary data.</text>
</comment>
<dbReference type="GO" id="GO:0003735">
    <property type="term" value="F:structural constituent of ribosome"/>
    <property type="evidence" value="ECO:0007669"/>
    <property type="project" value="InterPro"/>
</dbReference>
<evidence type="ECO:0000256" key="7">
    <source>
        <dbReference type="SAM" id="MobiDB-lite"/>
    </source>
</evidence>
<feature type="compositionally biased region" description="Basic and acidic residues" evidence="7">
    <location>
        <begin position="129"/>
        <end position="138"/>
    </location>
</feature>
<dbReference type="InterPro" id="IPR035980">
    <property type="entry name" value="Ribosomal_bS6_sf"/>
</dbReference>
<comment type="function">
    <text evidence="4 6">Binds together with bS18 to 16S ribosomal RNA.</text>
</comment>
<dbReference type="GO" id="GO:0006412">
    <property type="term" value="P:translation"/>
    <property type="evidence" value="ECO:0007669"/>
    <property type="project" value="UniProtKB-UniRule"/>
</dbReference>
<evidence type="ECO:0000313" key="9">
    <source>
        <dbReference type="Proteomes" id="UP000004836"/>
    </source>
</evidence>